<feature type="coiled-coil region" evidence="3">
    <location>
        <begin position="754"/>
        <end position="788"/>
    </location>
</feature>
<evidence type="ECO:0000313" key="4">
    <source>
        <dbReference type="EMBL" id="KAJ8796499.1"/>
    </source>
</evidence>
<evidence type="ECO:0000256" key="1">
    <source>
        <dbReference type="ARBA" id="ARBA00011026"/>
    </source>
</evidence>
<reference evidence="4 5" key="1">
    <citation type="submission" date="2022-11" db="EMBL/GenBank/DDBJ databases">
        <title>Whole genome sequence of Eschrichtius robustus ER-17-0199.</title>
        <authorList>
            <person name="Bruniche-Olsen A."/>
            <person name="Black A.N."/>
            <person name="Fields C.J."/>
            <person name="Walden K."/>
            <person name="Dewoody J.A."/>
        </authorList>
    </citation>
    <scope>NUCLEOTIDE SEQUENCE [LARGE SCALE GENOMIC DNA]</scope>
    <source>
        <strain evidence="4">ER-17-0199</strain>
        <tissue evidence="4">Blubber</tissue>
    </source>
</reference>
<dbReference type="PANTHER" id="PTHR31214">
    <property type="entry name" value="PROTEIN FAM221A-RELATED"/>
    <property type="match status" value="1"/>
</dbReference>
<dbReference type="SUPFAM" id="SSF56112">
    <property type="entry name" value="Protein kinase-like (PK-like)"/>
    <property type="match status" value="1"/>
</dbReference>
<accession>A0AB34HYS1</accession>
<name>A0AB34HYS1_ESCRO</name>
<keyword evidence="5" id="KW-1185">Reference proteome</keyword>
<dbReference type="InterPro" id="IPR026755">
    <property type="entry name" value="Fam221a/b"/>
</dbReference>
<dbReference type="InterPro" id="IPR011009">
    <property type="entry name" value="Kinase-like_dom_sf"/>
</dbReference>
<evidence type="ECO:0000256" key="2">
    <source>
        <dbReference type="ARBA" id="ARBA00039630"/>
    </source>
</evidence>
<evidence type="ECO:0000256" key="3">
    <source>
        <dbReference type="SAM" id="Coils"/>
    </source>
</evidence>
<sequence>MERLTLPAGGAAAVDEYMEYRRIVGEDDGEKLFTPEEYEEYKRKVLPMRLQNRLFVSWRSPTGMDCKLVGPETLCFCTHRYKQHKTDFETIPQQRPISLPCQVTGCPCRAYLYVPLNGMQPIRCRCKHFADQHSAGPGFMCNACSKCSGFHSCFTCACGQPAYAHDTVVETKQERLAQRKPVGRDVPYAAMGGLTGFSSLAEDYMRLDDSGIGAPSVEFLDSPVTAMDHPFLKAFQALSSSSPETLTDVGTSSQVSSLRKPEEDDIAFFERRYQERSISRNNDIMKIGCSLSEVCPHASSVFGNLDPKKVSHILGHFNTTDTLDIYLCCQIYGGLFSEDKCWYRCKVLKIISDEKAGTNIELEGRIFLGSLIFEKQIKMRIKAAYQDGTVIAQAEYGSVDIGEEVAKKGFAEKCKLTSSTDICEEKKSDPGQLVLRNLKSPIPLWGHRSNQSPFIRPKNRLSGRPSVDLKSENDAGNHVALPKENLAVGGFNLGSNVSLAKIKQDQKLIEENEKLKTEKEVLLERYKALELKVEQTVQELQVWYVQWRKNEGNILIAKRNEVQQKLYMAVEVFILEVDELPLNKRLKTLQDLSASLEAVYGQATEGTNSEETLKKFYDWKRNKREELTSVRSETEVSLQHLVTWFQSTLKAFDLSVEESLTSEDTIGNIDEILEKTESGVCKELEISLTEQDDADKEITLNTYSQVVQKIRSEERLIATVQSKYKDSVEFKKQIIECLNKSPNVDHLLSIKKTLKNLKARLRWKLVEKNNLEESDDHDRSEIEEIKQEITQLRNSVFQEIYHEQEEYEKLKSLVQKWFPELPLLHPEIGLLEYMVSFVSSENYYSAESVENCGERGLLFVAVRGLLIANSGGLLTMSLERDLLDAEPMKELSRKRPLVCSEVNGQIILLKSEIFNLGIANPSFFFWNKGYSVDVDTETRVIQRAAAYHRAWREAKEESGLLPLIFLFLCKEALKVMKGVAQGLHTLHKADIIHGSLHQNNVFALNRQHGIVGDFDFTKSVVKYSGFINKF</sequence>
<dbReference type="PANTHER" id="PTHR31214:SF2">
    <property type="entry name" value="PROTEIN FAM221A"/>
    <property type="match status" value="1"/>
</dbReference>
<keyword evidence="3" id="KW-0175">Coiled coil</keyword>
<dbReference type="Pfam" id="PF14753">
    <property type="entry name" value="FAM221"/>
    <property type="match status" value="1"/>
</dbReference>
<protein>
    <recommendedName>
        <fullName evidence="2">Protein FAM221A</fullName>
    </recommendedName>
</protein>
<comment type="similarity">
    <text evidence="1">Belongs to the FAM221 family.</text>
</comment>
<evidence type="ECO:0000313" key="5">
    <source>
        <dbReference type="Proteomes" id="UP001159641"/>
    </source>
</evidence>
<proteinExistence type="inferred from homology"/>
<dbReference type="EMBL" id="JAIQCJ010000358">
    <property type="protein sequence ID" value="KAJ8796499.1"/>
    <property type="molecule type" value="Genomic_DNA"/>
</dbReference>
<dbReference type="Gene3D" id="1.10.510.10">
    <property type="entry name" value="Transferase(Phosphotransferase) domain 1"/>
    <property type="match status" value="1"/>
</dbReference>
<dbReference type="Proteomes" id="UP001159641">
    <property type="component" value="Unassembled WGS sequence"/>
</dbReference>
<comment type="caution">
    <text evidence="4">The sequence shown here is derived from an EMBL/GenBank/DDBJ whole genome shotgun (WGS) entry which is preliminary data.</text>
</comment>
<organism evidence="4 5">
    <name type="scientific">Eschrichtius robustus</name>
    <name type="common">California gray whale</name>
    <name type="synonym">Eschrichtius gibbosus</name>
    <dbReference type="NCBI Taxonomy" id="9764"/>
    <lineage>
        <taxon>Eukaryota</taxon>
        <taxon>Metazoa</taxon>
        <taxon>Chordata</taxon>
        <taxon>Craniata</taxon>
        <taxon>Vertebrata</taxon>
        <taxon>Euteleostomi</taxon>
        <taxon>Mammalia</taxon>
        <taxon>Eutheria</taxon>
        <taxon>Laurasiatheria</taxon>
        <taxon>Artiodactyla</taxon>
        <taxon>Whippomorpha</taxon>
        <taxon>Cetacea</taxon>
        <taxon>Mysticeti</taxon>
        <taxon>Eschrichtiidae</taxon>
        <taxon>Eschrichtius</taxon>
    </lineage>
</organism>
<dbReference type="AlphaFoldDB" id="A0AB34HYS1"/>
<feature type="coiled-coil region" evidence="3">
    <location>
        <begin position="505"/>
        <end position="539"/>
    </location>
</feature>
<gene>
    <name evidence="4" type="ORF">J1605_002096</name>
</gene>